<name>A0A5M3XTE4_9ACTN</name>
<evidence type="ECO:0000256" key="2">
    <source>
        <dbReference type="ARBA" id="ARBA00022801"/>
    </source>
</evidence>
<dbReference type="GO" id="GO:0000725">
    <property type="term" value="P:recombinational repair"/>
    <property type="evidence" value="ECO:0007669"/>
    <property type="project" value="TreeGrafter"/>
</dbReference>
<dbReference type="GO" id="GO:0016787">
    <property type="term" value="F:hydrolase activity"/>
    <property type="evidence" value="ECO:0007669"/>
    <property type="project" value="UniProtKB-UniRule"/>
</dbReference>
<accession>A0A5M3XTE4</accession>
<sequence>MTLPDPEAGNPIRREDAYVSMLYRRLDALRADTAARLGEVSRGVGGTAQARAERDAAFSEYSGRLARLDAAENSLCFGRLDLSGGGRHYIGRIGLPSPEGDPLLVDWRAPAARPFYVATTAVPEGVHRRRHIVTRGRRVVSVDDEVLDGGAAPSEAPGAETLAGEAALLAALNAGRTGRMHDVVATLQAEQDAIIRSDHRGVLVVQGGPGTGKTAVALHRAAYLLYNRPRLAAQGVLVVGPNTTFLSYIGQVLPGLGETGVLLATVAELFPGVTADRAEPAPAAEVKGRAVMAEVLAAAVRERQAPPGVPSRLDRDARAQAVARARASGLPHNRARAVFADAIVDHLARGLAEQTRVLADRLEAEIADVLAEADVDRAVREDLAGLEGVLPQEIVDDEDDLRRELASDPDVWAEIDALWPALTPQRLLEDLFADPCRLAACASQLSEPERASLVRAPGGWSAADVPLLDEAAELLGVDDRAVRARAARERARRVEYAQGVLDIARSGDDEARETLAAGDLLDARGLADRHHEAERATVAERAAADRTWTFGHVIVDEAQELSQMAWRQLMRRCPSRSMTLVGDVAQTSDAAGTTSWGLALHPYVGDRWRLARLSVNYRTPAEIMAATVDLLAGLDPEMAPPKSVREIGMPPWRMSTSARALPERLAHHTAQEAALLGDGRLAVIVPDARTTELAAAIQTTLPDAASGPHPDLTAPIVVLSVKQAKGLEFDSVLIADPAAILNASPRGRNDLYVALTRATQRLGILHPGPAPAEIAGTVHERGSSPPTHGG</sequence>
<evidence type="ECO:0000313" key="9">
    <source>
        <dbReference type="Proteomes" id="UP000377595"/>
    </source>
</evidence>
<organism evidence="8 9">
    <name type="scientific">Acrocarpospora pleiomorpha</name>
    <dbReference type="NCBI Taxonomy" id="90975"/>
    <lineage>
        <taxon>Bacteria</taxon>
        <taxon>Bacillati</taxon>
        <taxon>Actinomycetota</taxon>
        <taxon>Actinomycetes</taxon>
        <taxon>Streptosporangiales</taxon>
        <taxon>Streptosporangiaceae</taxon>
        <taxon>Acrocarpospora</taxon>
    </lineage>
</organism>
<evidence type="ECO:0000256" key="6">
    <source>
        <dbReference type="SAM" id="MobiDB-lite"/>
    </source>
</evidence>
<dbReference type="AlphaFoldDB" id="A0A5M3XTE4"/>
<gene>
    <name evidence="8" type="ORF">Aple_071810</name>
</gene>
<protein>
    <submittedName>
        <fullName evidence="8">DNA helicase</fullName>
    </submittedName>
</protein>
<dbReference type="GO" id="GO:0043138">
    <property type="term" value="F:3'-5' DNA helicase activity"/>
    <property type="evidence" value="ECO:0007669"/>
    <property type="project" value="TreeGrafter"/>
</dbReference>
<keyword evidence="1 5" id="KW-0547">Nucleotide-binding</keyword>
<proteinExistence type="predicted"/>
<dbReference type="InterPro" id="IPR027785">
    <property type="entry name" value="UvrD-like_helicase_C"/>
</dbReference>
<dbReference type="Gene3D" id="3.40.50.300">
    <property type="entry name" value="P-loop containing nucleotide triphosphate hydrolases"/>
    <property type="match status" value="3"/>
</dbReference>
<reference evidence="8 9" key="1">
    <citation type="submission" date="2019-10" db="EMBL/GenBank/DDBJ databases">
        <title>Whole genome shotgun sequence of Acrocarpospora pleiomorpha NBRC 16267.</title>
        <authorList>
            <person name="Ichikawa N."/>
            <person name="Kimura A."/>
            <person name="Kitahashi Y."/>
            <person name="Komaki H."/>
            <person name="Oguchi A."/>
        </authorList>
    </citation>
    <scope>NUCLEOTIDE SEQUENCE [LARGE SCALE GENOMIC DNA]</scope>
    <source>
        <strain evidence="8 9">NBRC 16267</strain>
    </source>
</reference>
<dbReference type="GO" id="GO:0003677">
    <property type="term" value="F:DNA binding"/>
    <property type="evidence" value="ECO:0007669"/>
    <property type="project" value="InterPro"/>
</dbReference>
<keyword evidence="4 5" id="KW-0067">ATP-binding</keyword>
<evidence type="ECO:0000256" key="5">
    <source>
        <dbReference type="PROSITE-ProRule" id="PRU00560"/>
    </source>
</evidence>
<feature type="binding site" evidence="5">
    <location>
        <begin position="207"/>
        <end position="214"/>
    </location>
    <ligand>
        <name>ATP</name>
        <dbReference type="ChEBI" id="CHEBI:30616"/>
    </ligand>
</feature>
<feature type="domain" description="UvrD-like helicase ATP-binding" evidence="7">
    <location>
        <begin position="186"/>
        <end position="620"/>
    </location>
</feature>
<dbReference type="Proteomes" id="UP000377595">
    <property type="component" value="Unassembled WGS sequence"/>
</dbReference>
<dbReference type="InterPro" id="IPR000212">
    <property type="entry name" value="DNA_helicase_UvrD/REP"/>
</dbReference>
<dbReference type="EMBL" id="BLAF01000050">
    <property type="protein sequence ID" value="GES24282.1"/>
    <property type="molecule type" value="Genomic_DNA"/>
</dbReference>
<evidence type="ECO:0000256" key="3">
    <source>
        <dbReference type="ARBA" id="ARBA00022806"/>
    </source>
</evidence>
<comment type="caution">
    <text evidence="8">The sequence shown here is derived from an EMBL/GenBank/DDBJ whole genome shotgun (WGS) entry which is preliminary data.</text>
</comment>
<dbReference type="GO" id="GO:0005524">
    <property type="term" value="F:ATP binding"/>
    <property type="evidence" value="ECO:0007669"/>
    <property type="project" value="UniProtKB-UniRule"/>
</dbReference>
<dbReference type="InterPro" id="IPR027417">
    <property type="entry name" value="P-loop_NTPase"/>
</dbReference>
<evidence type="ECO:0000259" key="7">
    <source>
        <dbReference type="PROSITE" id="PS51198"/>
    </source>
</evidence>
<dbReference type="GO" id="GO:0005829">
    <property type="term" value="C:cytosol"/>
    <property type="evidence" value="ECO:0007669"/>
    <property type="project" value="TreeGrafter"/>
</dbReference>
<evidence type="ECO:0000256" key="1">
    <source>
        <dbReference type="ARBA" id="ARBA00022741"/>
    </source>
</evidence>
<dbReference type="Pfam" id="PF13538">
    <property type="entry name" value="UvrD_C_2"/>
    <property type="match status" value="1"/>
</dbReference>
<dbReference type="SUPFAM" id="SSF52540">
    <property type="entry name" value="P-loop containing nucleoside triphosphate hydrolases"/>
    <property type="match status" value="1"/>
</dbReference>
<keyword evidence="2 5" id="KW-0378">Hydrolase</keyword>
<keyword evidence="3 5" id="KW-0347">Helicase</keyword>
<feature type="region of interest" description="Disordered" evidence="6">
    <location>
        <begin position="767"/>
        <end position="790"/>
    </location>
</feature>
<dbReference type="PANTHER" id="PTHR11070">
    <property type="entry name" value="UVRD / RECB / PCRA DNA HELICASE FAMILY MEMBER"/>
    <property type="match status" value="1"/>
</dbReference>
<dbReference type="PANTHER" id="PTHR11070:SF45">
    <property type="entry name" value="DNA 3'-5' HELICASE"/>
    <property type="match status" value="1"/>
</dbReference>
<keyword evidence="9" id="KW-1185">Reference proteome</keyword>
<dbReference type="RefSeq" id="WP_308805534.1">
    <property type="nucleotide sequence ID" value="NZ_BAAAHM010000001.1"/>
</dbReference>
<dbReference type="InterPro" id="IPR014016">
    <property type="entry name" value="UvrD-like_ATP-bd"/>
</dbReference>
<evidence type="ECO:0000313" key="8">
    <source>
        <dbReference type="EMBL" id="GES24282.1"/>
    </source>
</evidence>
<evidence type="ECO:0000256" key="4">
    <source>
        <dbReference type="ARBA" id="ARBA00022840"/>
    </source>
</evidence>
<dbReference type="PROSITE" id="PS51198">
    <property type="entry name" value="UVRD_HELICASE_ATP_BIND"/>
    <property type="match status" value="1"/>
</dbReference>